<reference evidence="2" key="2">
    <citation type="submission" date="2024-04" db="EMBL/GenBank/DDBJ databases">
        <authorList>
            <person name="Chen Y."/>
            <person name="Shah S."/>
            <person name="Dougan E. K."/>
            <person name="Thang M."/>
            <person name="Chan C."/>
        </authorList>
    </citation>
    <scope>NUCLEOTIDE SEQUENCE [LARGE SCALE GENOMIC DNA]</scope>
</reference>
<dbReference type="AlphaFoldDB" id="A0A9P1GDX6"/>
<accession>A0A9P1GDX6</accession>
<proteinExistence type="predicted"/>
<reference evidence="1" key="1">
    <citation type="submission" date="2022-10" db="EMBL/GenBank/DDBJ databases">
        <authorList>
            <person name="Chen Y."/>
            <person name="Dougan E. K."/>
            <person name="Chan C."/>
            <person name="Rhodes N."/>
            <person name="Thang M."/>
        </authorList>
    </citation>
    <scope>NUCLEOTIDE SEQUENCE</scope>
</reference>
<organism evidence="1">
    <name type="scientific">Cladocopium goreaui</name>
    <dbReference type="NCBI Taxonomy" id="2562237"/>
    <lineage>
        <taxon>Eukaryota</taxon>
        <taxon>Sar</taxon>
        <taxon>Alveolata</taxon>
        <taxon>Dinophyceae</taxon>
        <taxon>Suessiales</taxon>
        <taxon>Symbiodiniaceae</taxon>
        <taxon>Cladocopium</taxon>
    </lineage>
</organism>
<dbReference type="EMBL" id="CAMXCT030003990">
    <property type="protein sequence ID" value="CAL4794509.1"/>
    <property type="molecule type" value="Genomic_DNA"/>
</dbReference>
<evidence type="ECO:0000313" key="1">
    <source>
        <dbReference type="EMBL" id="CAI4007197.1"/>
    </source>
</evidence>
<evidence type="ECO:0000313" key="2">
    <source>
        <dbReference type="EMBL" id="CAL1160572.1"/>
    </source>
</evidence>
<protein>
    <submittedName>
        <fullName evidence="1">Uncharacterized protein</fullName>
    </submittedName>
</protein>
<keyword evidence="3" id="KW-1185">Reference proteome</keyword>
<gene>
    <name evidence="1" type="ORF">C1SCF055_LOCUS32764</name>
</gene>
<sequence>MDGWSYKWYDAGGADAGHRWRSAHCGLVCTCCALALDQQASATKLQETEEARFHRMPMLAQPSALCRSVTLAAWKPREERLDGSYSPGYRRAREVLIAFRIPRAGLAEASGLISAGGLGVESILAAEDLFPDSTSQIRTLPKGLWVSLALSVWTGHRMALKNLHRKPWILRPNKFGCPEEESVQVVALTQCAFVVRPGAAINLSLIQAWPSPPFLQATRKVASASASPFEIPSVPAGVLVGTTCKLCVSLSVYHYLWSRTCSVFALK</sequence>
<evidence type="ECO:0000313" key="3">
    <source>
        <dbReference type="Proteomes" id="UP001152797"/>
    </source>
</evidence>
<comment type="caution">
    <text evidence="1">The sequence shown here is derived from an EMBL/GenBank/DDBJ whole genome shotgun (WGS) entry which is preliminary data.</text>
</comment>
<dbReference type="Proteomes" id="UP001152797">
    <property type="component" value="Unassembled WGS sequence"/>
</dbReference>
<dbReference type="EMBL" id="CAMXCT020003990">
    <property type="protein sequence ID" value="CAL1160572.1"/>
    <property type="molecule type" value="Genomic_DNA"/>
</dbReference>
<dbReference type="EMBL" id="CAMXCT010003990">
    <property type="protein sequence ID" value="CAI4007197.1"/>
    <property type="molecule type" value="Genomic_DNA"/>
</dbReference>
<name>A0A9P1GDX6_9DINO</name>